<reference evidence="2" key="2">
    <citation type="submission" date="2015-01" db="EMBL/GenBank/DDBJ databases">
        <title>Evolutionary Origins and Diversification of the Mycorrhizal Mutualists.</title>
        <authorList>
            <consortium name="DOE Joint Genome Institute"/>
            <consortium name="Mycorrhizal Genomics Consortium"/>
            <person name="Kohler A."/>
            <person name="Kuo A."/>
            <person name="Nagy L.G."/>
            <person name="Floudas D."/>
            <person name="Copeland A."/>
            <person name="Barry K.W."/>
            <person name="Cichocki N."/>
            <person name="Veneault-Fourrey C."/>
            <person name="LaButti K."/>
            <person name="Lindquist E.A."/>
            <person name="Lipzen A."/>
            <person name="Lundell T."/>
            <person name="Morin E."/>
            <person name="Murat C."/>
            <person name="Riley R."/>
            <person name="Ohm R."/>
            <person name="Sun H."/>
            <person name="Tunlid A."/>
            <person name="Henrissat B."/>
            <person name="Grigoriev I.V."/>
            <person name="Hibbett D.S."/>
            <person name="Martin F."/>
        </authorList>
    </citation>
    <scope>NUCLEOTIDE SEQUENCE [LARGE SCALE GENOMIC DNA]</scope>
    <source>
        <strain evidence="2">LaAM-08-1</strain>
    </source>
</reference>
<evidence type="ECO:0000313" key="2">
    <source>
        <dbReference type="Proteomes" id="UP000054477"/>
    </source>
</evidence>
<evidence type="ECO:0000313" key="1">
    <source>
        <dbReference type="EMBL" id="KIK04383.1"/>
    </source>
</evidence>
<dbReference type="OrthoDB" id="3067256at2759"/>
<dbReference type="STRING" id="1095629.A0A0C9Y8M7"/>
<organism evidence="1 2">
    <name type="scientific">Laccaria amethystina LaAM-08-1</name>
    <dbReference type="NCBI Taxonomy" id="1095629"/>
    <lineage>
        <taxon>Eukaryota</taxon>
        <taxon>Fungi</taxon>
        <taxon>Dikarya</taxon>
        <taxon>Basidiomycota</taxon>
        <taxon>Agaricomycotina</taxon>
        <taxon>Agaricomycetes</taxon>
        <taxon>Agaricomycetidae</taxon>
        <taxon>Agaricales</taxon>
        <taxon>Agaricineae</taxon>
        <taxon>Hydnangiaceae</taxon>
        <taxon>Laccaria</taxon>
    </lineage>
</organism>
<keyword evidence="2" id="KW-1185">Reference proteome</keyword>
<accession>A0A0C9Y8M7</accession>
<dbReference type="AlphaFoldDB" id="A0A0C9Y8M7"/>
<dbReference type="HOGENOM" id="CLU_2050038_0_0_1"/>
<gene>
    <name evidence="1" type="ORF">K443DRAFT_4685</name>
</gene>
<proteinExistence type="predicted"/>
<dbReference type="Proteomes" id="UP000054477">
    <property type="component" value="Unassembled WGS sequence"/>
</dbReference>
<name>A0A0C9Y8M7_9AGAR</name>
<sequence length="120" mass="13355">MDIDGVLDGTNPINLSHEGGKFYELVEHCIETTSKKRCVDTRKRWDVVHRLNEAFEGQTDAMTDAYLHWFSSLGDAGLANDNPPPSACEFQEEYPVDVLDVFGTLQLSSLIAAVSDFSPF</sequence>
<protein>
    <submittedName>
        <fullName evidence="1">Uncharacterized protein</fullName>
    </submittedName>
</protein>
<reference evidence="1 2" key="1">
    <citation type="submission" date="2014-04" db="EMBL/GenBank/DDBJ databases">
        <authorList>
            <consortium name="DOE Joint Genome Institute"/>
            <person name="Kuo A."/>
            <person name="Kohler A."/>
            <person name="Nagy L.G."/>
            <person name="Floudas D."/>
            <person name="Copeland A."/>
            <person name="Barry K.W."/>
            <person name="Cichocki N."/>
            <person name="Veneault-Fourrey C."/>
            <person name="LaButti K."/>
            <person name="Lindquist E.A."/>
            <person name="Lipzen A."/>
            <person name="Lundell T."/>
            <person name="Morin E."/>
            <person name="Murat C."/>
            <person name="Sun H."/>
            <person name="Tunlid A."/>
            <person name="Henrissat B."/>
            <person name="Grigoriev I.V."/>
            <person name="Hibbett D.S."/>
            <person name="Martin F."/>
            <person name="Nordberg H.P."/>
            <person name="Cantor M.N."/>
            <person name="Hua S.X."/>
        </authorList>
    </citation>
    <scope>NUCLEOTIDE SEQUENCE [LARGE SCALE GENOMIC DNA]</scope>
    <source>
        <strain evidence="1 2">LaAM-08-1</strain>
    </source>
</reference>
<dbReference type="EMBL" id="KN838570">
    <property type="protein sequence ID" value="KIK04383.1"/>
    <property type="molecule type" value="Genomic_DNA"/>
</dbReference>